<organism evidence="2 3">
    <name type="scientific">Ruminococcus albus SY3</name>
    <dbReference type="NCBI Taxonomy" id="1341156"/>
    <lineage>
        <taxon>Bacteria</taxon>
        <taxon>Bacillati</taxon>
        <taxon>Bacillota</taxon>
        <taxon>Clostridia</taxon>
        <taxon>Eubacteriales</taxon>
        <taxon>Oscillospiraceae</taxon>
        <taxon>Ruminococcus</taxon>
    </lineage>
</organism>
<dbReference type="InterPro" id="IPR012349">
    <property type="entry name" value="Split_barrel_FMN-bd"/>
</dbReference>
<dbReference type="RefSeq" id="WP_037289060.1">
    <property type="nucleotide sequence ID" value="NZ_JEOB01000004.1"/>
</dbReference>
<dbReference type="AlphaFoldDB" id="A0A011UWJ3"/>
<dbReference type="OrthoDB" id="9792542at2"/>
<dbReference type="Proteomes" id="UP000021369">
    <property type="component" value="Unassembled WGS sequence"/>
</dbReference>
<accession>A0A011UWJ3</accession>
<dbReference type="EMBL" id="JEOB01000004">
    <property type="protein sequence ID" value="EXM37542.1"/>
    <property type="molecule type" value="Genomic_DNA"/>
</dbReference>
<dbReference type="PATRIC" id="fig|1341156.4.peg.3706"/>
<dbReference type="Gene3D" id="2.30.110.10">
    <property type="entry name" value="Electron Transport, Fmn-binding Protein, Chain A"/>
    <property type="match status" value="1"/>
</dbReference>
<evidence type="ECO:0000313" key="3">
    <source>
        <dbReference type="Proteomes" id="UP000021369"/>
    </source>
</evidence>
<keyword evidence="3" id="KW-1185">Reference proteome</keyword>
<name>A0A011UWJ3_RUMAL</name>
<evidence type="ECO:0000313" key="2">
    <source>
        <dbReference type="EMBL" id="EXM37542.1"/>
    </source>
</evidence>
<sequence>MKQITEMLKKVGVFYIATTDANGDPHVRPFGAVAEIDGKTCICTSNQKKCFKEMMRHSRVEISGMCGEMEWIRLTADVVELDSDEVRAAFLEQCPQVRGLYSVGDGIFEVLELQDPECIKYSFNAPPENI</sequence>
<protein>
    <submittedName>
        <fullName evidence="2">NimC/NimA family protein</fullName>
    </submittedName>
</protein>
<reference evidence="2 3" key="1">
    <citation type="submission" date="2013-06" db="EMBL/GenBank/DDBJ databases">
        <title>Rumen cellulosomics: divergent fiber-degrading strategies revealed by comparative genome-wide analysis of six Ruminococcal strains.</title>
        <authorList>
            <person name="Dassa B."/>
            <person name="Borovok I."/>
            <person name="Lamed R."/>
            <person name="Flint H."/>
            <person name="Yeoman C.J."/>
            <person name="White B."/>
            <person name="Bayer E.A."/>
        </authorList>
    </citation>
    <scope>NUCLEOTIDE SEQUENCE [LARGE SCALE GENOMIC DNA]</scope>
    <source>
        <strain evidence="2 3">SY3</strain>
    </source>
</reference>
<comment type="caution">
    <text evidence="2">The sequence shown here is derived from an EMBL/GenBank/DDBJ whole genome shotgun (WGS) entry which is preliminary data.</text>
</comment>
<dbReference type="InterPro" id="IPR011576">
    <property type="entry name" value="Pyridox_Oxase_N"/>
</dbReference>
<evidence type="ECO:0000259" key="1">
    <source>
        <dbReference type="Pfam" id="PF01243"/>
    </source>
</evidence>
<proteinExistence type="predicted"/>
<dbReference type="Pfam" id="PF01243">
    <property type="entry name" value="PNPOx_N"/>
    <property type="match status" value="1"/>
</dbReference>
<feature type="domain" description="Pyridoxamine 5'-phosphate oxidase N-terminal" evidence="1">
    <location>
        <begin position="2"/>
        <end position="90"/>
    </location>
</feature>
<gene>
    <name evidence="2" type="ORF">RASY3_13415</name>
</gene>
<dbReference type="SUPFAM" id="SSF50475">
    <property type="entry name" value="FMN-binding split barrel"/>
    <property type="match status" value="1"/>
</dbReference>